<feature type="region of interest" description="Disordered" evidence="1">
    <location>
        <begin position="59"/>
        <end position="93"/>
    </location>
</feature>
<dbReference type="EMBL" id="BGZK01000971">
    <property type="protein sequence ID" value="GBP66915.1"/>
    <property type="molecule type" value="Genomic_DNA"/>
</dbReference>
<accession>A0A4C1XXL2</accession>
<name>A0A4C1XXL2_EUMVA</name>
<organism evidence="2 3">
    <name type="scientific">Eumeta variegata</name>
    <name type="common">Bagworm moth</name>
    <name type="synonym">Eumeta japonica</name>
    <dbReference type="NCBI Taxonomy" id="151549"/>
    <lineage>
        <taxon>Eukaryota</taxon>
        <taxon>Metazoa</taxon>
        <taxon>Ecdysozoa</taxon>
        <taxon>Arthropoda</taxon>
        <taxon>Hexapoda</taxon>
        <taxon>Insecta</taxon>
        <taxon>Pterygota</taxon>
        <taxon>Neoptera</taxon>
        <taxon>Endopterygota</taxon>
        <taxon>Lepidoptera</taxon>
        <taxon>Glossata</taxon>
        <taxon>Ditrysia</taxon>
        <taxon>Tineoidea</taxon>
        <taxon>Psychidae</taxon>
        <taxon>Oiketicinae</taxon>
        <taxon>Eumeta</taxon>
    </lineage>
</organism>
<dbReference type="AlphaFoldDB" id="A0A4C1XXL2"/>
<sequence>MNVRSNYLVVRCAAFGVRTGYRATIERVGTGTGTGAGAADAIYVINYFLRERLRAKLKPDIKQPRAADTPQRRAGRARARPRAPPARKRNFPPLPVHSLLTQILLYCFKKK</sequence>
<evidence type="ECO:0000313" key="2">
    <source>
        <dbReference type="EMBL" id="GBP66915.1"/>
    </source>
</evidence>
<comment type="caution">
    <text evidence="2">The sequence shown here is derived from an EMBL/GenBank/DDBJ whole genome shotgun (WGS) entry which is preliminary data.</text>
</comment>
<proteinExistence type="predicted"/>
<evidence type="ECO:0000313" key="3">
    <source>
        <dbReference type="Proteomes" id="UP000299102"/>
    </source>
</evidence>
<evidence type="ECO:0000256" key="1">
    <source>
        <dbReference type="SAM" id="MobiDB-lite"/>
    </source>
</evidence>
<feature type="compositionally biased region" description="Basic residues" evidence="1">
    <location>
        <begin position="73"/>
        <end position="90"/>
    </location>
</feature>
<protein>
    <submittedName>
        <fullName evidence="2">Uncharacterized protein</fullName>
    </submittedName>
</protein>
<reference evidence="2 3" key="1">
    <citation type="journal article" date="2019" name="Commun. Biol.">
        <title>The bagworm genome reveals a unique fibroin gene that provides high tensile strength.</title>
        <authorList>
            <person name="Kono N."/>
            <person name="Nakamura H."/>
            <person name="Ohtoshi R."/>
            <person name="Tomita M."/>
            <person name="Numata K."/>
            <person name="Arakawa K."/>
        </authorList>
    </citation>
    <scope>NUCLEOTIDE SEQUENCE [LARGE SCALE GENOMIC DNA]</scope>
</reference>
<keyword evidence="3" id="KW-1185">Reference proteome</keyword>
<gene>
    <name evidence="2" type="ORF">EVAR_60972_1</name>
</gene>
<dbReference type="Proteomes" id="UP000299102">
    <property type="component" value="Unassembled WGS sequence"/>
</dbReference>